<reference evidence="1" key="1">
    <citation type="submission" date="2024-11" db="EMBL/GenBank/DDBJ databases">
        <authorList>
            <person name="Lucas J.A."/>
        </authorList>
    </citation>
    <scope>NUCLEOTIDE SEQUENCE</scope>
    <source>
        <strain evidence="1">Z 8.8</strain>
    </source>
</reference>
<dbReference type="EMBL" id="JBJHQE010000013">
    <property type="protein sequence ID" value="MFK9081002.1"/>
    <property type="molecule type" value="Genomic_DNA"/>
</dbReference>
<proteinExistence type="predicted"/>
<evidence type="ECO:0000313" key="1">
    <source>
        <dbReference type="EMBL" id="MFK9081002.1"/>
    </source>
</evidence>
<name>A0ACC7MT02_9PSED</name>
<keyword evidence="2" id="KW-1185">Reference proteome</keyword>
<accession>A0ACC7MT02</accession>
<dbReference type="Proteomes" id="UP001622950">
    <property type="component" value="Unassembled WGS sequence"/>
</dbReference>
<comment type="caution">
    <text evidence="1">The sequence shown here is derived from an EMBL/GenBank/DDBJ whole genome shotgun (WGS) entry which is preliminary data.</text>
</comment>
<gene>
    <name evidence="1" type="ORF">ACJEBM_10000</name>
</gene>
<evidence type="ECO:0000313" key="2">
    <source>
        <dbReference type="Proteomes" id="UP001622950"/>
    </source>
</evidence>
<organism evidence="1 2">
    <name type="scientific">Pseudomonas neuropathica</name>
    <dbReference type="NCBI Taxonomy" id="2730425"/>
    <lineage>
        <taxon>Bacteria</taxon>
        <taxon>Pseudomonadati</taxon>
        <taxon>Pseudomonadota</taxon>
        <taxon>Gammaproteobacteria</taxon>
        <taxon>Pseudomonadales</taxon>
        <taxon>Pseudomonadaceae</taxon>
        <taxon>Pseudomonas</taxon>
    </lineage>
</organism>
<protein>
    <submittedName>
        <fullName evidence="1">Uncharacterized protein</fullName>
    </submittedName>
</protein>
<sequence length="63" mass="6852">MSAHTRLRLIQELFAKAEAARELQQKFNAAYPLFLAGMLVAGGLMVVALKRLTRGSSSINGPH</sequence>